<evidence type="ECO:0000256" key="5">
    <source>
        <dbReference type="ARBA" id="ARBA00023242"/>
    </source>
</evidence>
<dbReference type="InterPro" id="IPR001510">
    <property type="entry name" value="Znf_PARP"/>
</dbReference>
<evidence type="ECO:0000259" key="7">
    <source>
        <dbReference type="PROSITE" id="PS50064"/>
    </source>
</evidence>
<dbReference type="SMART" id="SM01336">
    <property type="entry name" value="zf-PARP"/>
    <property type="match status" value="1"/>
</dbReference>
<keyword evidence="5" id="KW-0539">Nucleus</keyword>
<accession>A0A7S1QAJ8</accession>
<reference evidence="8" key="1">
    <citation type="submission" date="2021-01" db="EMBL/GenBank/DDBJ databases">
        <authorList>
            <person name="Corre E."/>
            <person name="Pelletier E."/>
            <person name="Niang G."/>
            <person name="Scheremetjew M."/>
            <person name="Finn R."/>
            <person name="Kale V."/>
            <person name="Holt S."/>
            <person name="Cochrane G."/>
            <person name="Meng A."/>
            <person name="Brown T."/>
            <person name="Cohen L."/>
        </authorList>
    </citation>
    <scope>NUCLEOTIDE SEQUENCE</scope>
    <source>
        <strain evidence="8">CCAP 1951/1</strain>
    </source>
</reference>
<dbReference type="PROSITE" id="PS50064">
    <property type="entry name" value="ZF_PARP_2"/>
    <property type="match status" value="1"/>
</dbReference>
<dbReference type="GO" id="GO:0005634">
    <property type="term" value="C:nucleus"/>
    <property type="evidence" value="ECO:0007669"/>
    <property type="project" value="UniProtKB-SubCell"/>
</dbReference>
<evidence type="ECO:0000256" key="6">
    <source>
        <dbReference type="SAM" id="MobiDB-lite"/>
    </source>
</evidence>
<dbReference type="SUPFAM" id="SSF57716">
    <property type="entry name" value="Glucocorticoid receptor-like (DNA-binding domain)"/>
    <property type="match status" value="1"/>
</dbReference>
<proteinExistence type="predicted"/>
<evidence type="ECO:0000256" key="1">
    <source>
        <dbReference type="ARBA" id="ARBA00004123"/>
    </source>
</evidence>
<feature type="domain" description="PARP-type" evidence="7">
    <location>
        <begin position="4"/>
        <end position="86"/>
    </location>
</feature>
<protein>
    <recommendedName>
        <fullName evidence="7">PARP-type domain-containing protein</fullName>
    </recommendedName>
</protein>
<dbReference type="EMBL" id="HBGF01029768">
    <property type="protein sequence ID" value="CAD9125804.1"/>
    <property type="molecule type" value="Transcribed_RNA"/>
</dbReference>
<keyword evidence="2" id="KW-0479">Metal-binding</keyword>
<feature type="region of interest" description="Disordered" evidence="6">
    <location>
        <begin position="101"/>
        <end position="123"/>
    </location>
</feature>
<gene>
    <name evidence="8" type="ORF">NDES1114_LOCUS19789</name>
</gene>
<dbReference type="GO" id="GO:0003677">
    <property type="term" value="F:DNA binding"/>
    <property type="evidence" value="ECO:0007669"/>
    <property type="project" value="InterPro"/>
</dbReference>
<dbReference type="Pfam" id="PF00645">
    <property type="entry name" value="zf-PARP"/>
    <property type="match status" value="1"/>
</dbReference>
<dbReference type="AlphaFoldDB" id="A0A7S1QAJ8"/>
<evidence type="ECO:0000256" key="4">
    <source>
        <dbReference type="ARBA" id="ARBA00022833"/>
    </source>
</evidence>
<dbReference type="Gene3D" id="3.30.1740.10">
    <property type="entry name" value="Zinc finger, PARP-type"/>
    <property type="match status" value="1"/>
</dbReference>
<keyword evidence="4" id="KW-0862">Zinc</keyword>
<sequence>MPPLKVEYAKSSRAVCSLKECGKAIEKGSVRIGTGAMMPGVDELRFKWRHLCCFTARQLASVSSVDSIEGYEDLAPEDQALVRRMVKKELIGDASVMKPSASAAMAPSPSKKPRAEAAGAPDAEPAVSGAAAAAAVATELTLPIGADGKRICPHGTLCFRIDPPHFAQCSHNTGPHAAVTA</sequence>
<evidence type="ECO:0000313" key="8">
    <source>
        <dbReference type="EMBL" id="CAD9125804.1"/>
    </source>
</evidence>
<organism evidence="8">
    <name type="scientific">Neobodo designis</name>
    <name type="common">Flagellated protozoan</name>
    <name type="synonym">Bodo designis</name>
    <dbReference type="NCBI Taxonomy" id="312471"/>
    <lineage>
        <taxon>Eukaryota</taxon>
        <taxon>Discoba</taxon>
        <taxon>Euglenozoa</taxon>
        <taxon>Kinetoplastea</taxon>
        <taxon>Metakinetoplastina</taxon>
        <taxon>Neobodonida</taxon>
        <taxon>Neobodo</taxon>
    </lineage>
</organism>
<comment type="subcellular location">
    <subcellularLocation>
        <location evidence="1">Nucleus</location>
    </subcellularLocation>
</comment>
<dbReference type="InterPro" id="IPR036957">
    <property type="entry name" value="Znf_PARP_sf"/>
</dbReference>
<evidence type="ECO:0000256" key="2">
    <source>
        <dbReference type="ARBA" id="ARBA00022723"/>
    </source>
</evidence>
<dbReference type="GO" id="GO:0008270">
    <property type="term" value="F:zinc ion binding"/>
    <property type="evidence" value="ECO:0007669"/>
    <property type="project" value="UniProtKB-KW"/>
</dbReference>
<name>A0A7S1QAJ8_NEODS</name>
<keyword evidence="3" id="KW-0863">Zinc-finger</keyword>
<evidence type="ECO:0000256" key="3">
    <source>
        <dbReference type="ARBA" id="ARBA00022771"/>
    </source>
</evidence>